<dbReference type="InterPro" id="IPR033757">
    <property type="entry name" value="WTAP"/>
</dbReference>
<dbReference type="GO" id="GO:0006397">
    <property type="term" value="P:mRNA processing"/>
    <property type="evidence" value="ECO:0007669"/>
    <property type="project" value="UniProtKB-KW"/>
</dbReference>
<feature type="compositionally biased region" description="Basic and acidic residues" evidence="8">
    <location>
        <begin position="412"/>
        <end position="427"/>
    </location>
</feature>
<feature type="compositionally biased region" description="Basic and acidic residues" evidence="8">
    <location>
        <begin position="180"/>
        <end position="199"/>
    </location>
</feature>
<evidence type="ECO:0000256" key="7">
    <source>
        <dbReference type="SAM" id="Coils"/>
    </source>
</evidence>
<feature type="repeat" description="PPR" evidence="6">
    <location>
        <begin position="525"/>
        <end position="562"/>
    </location>
</feature>
<dbReference type="GO" id="GO:0008380">
    <property type="term" value="P:RNA splicing"/>
    <property type="evidence" value="ECO:0007669"/>
    <property type="project" value="UniProtKB-KW"/>
</dbReference>
<gene>
    <name evidence="9" type="ORF">MACK_000535</name>
</gene>
<feature type="compositionally biased region" description="Low complexity" evidence="8">
    <location>
        <begin position="200"/>
        <end position="215"/>
    </location>
</feature>
<evidence type="ECO:0000313" key="10">
    <source>
        <dbReference type="Proteomes" id="UP000244811"/>
    </source>
</evidence>
<evidence type="ECO:0000256" key="4">
    <source>
        <dbReference type="ARBA" id="ARBA00023187"/>
    </source>
</evidence>
<dbReference type="GO" id="GO:0000381">
    <property type="term" value="P:regulation of alternative mRNA splicing, via spliceosome"/>
    <property type="evidence" value="ECO:0007669"/>
    <property type="project" value="InterPro"/>
</dbReference>
<reference evidence="9" key="1">
    <citation type="submission" date="2022-07" db="EMBL/GenBank/DDBJ databases">
        <title>Evaluation of T. orientalis genome assembly methods using nanopore sequencing and analysis of variation between genomes.</title>
        <authorList>
            <person name="Yam J."/>
            <person name="Micallef M.L."/>
            <person name="Liu M."/>
            <person name="Djordjevic S.P."/>
            <person name="Bogema D.R."/>
            <person name="Jenkins C."/>
        </authorList>
    </citation>
    <scope>NUCLEOTIDE SEQUENCE</scope>
    <source>
        <strain evidence="9">Goon Nure</strain>
    </source>
</reference>
<keyword evidence="5" id="KW-0539">Nucleus</keyword>
<feature type="coiled-coil region" evidence="7">
    <location>
        <begin position="142"/>
        <end position="169"/>
    </location>
</feature>
<dbReference type="GO" id="GO:0005634">
    <property type="term" value="C:nucleus"/>
    <property type="evidence" value="ECO:0007669"/>
    <property type="project" value="UniProtKB-SubCell"/>
</dbReference>
<evidence type="ECO:0000256" key="8">
    <source>
        <dbReference type="SAM" id="MobiDB-lite"/>
    </source>
</evidence>
<dbReference type="PROSITE" id="PS51375">
    <property type="entry name" value="PPR"/>
    <property type="match status" value="1"/>
</dbReference>
<proteinExistence type="inferred from homology"/>
<feature type="compositionally biased region" description="Basic residues" evidence="8">
    <location>
        <begin position="216"/>
        <end position="241"/>
    </location>
</feature>
<keyword evidence="3" id="KW-0507">mRNA processing</keyword>
<comment type="subcellular location">
    <subcellularLocation>
        <location evidence="1">Nucleus</location>
    </subcellularLocation>
</comment>
<feature type="region of interest" description="Disordered" evidence="8">
    <location>
        <begin position="402"/>
        <end position="439"/>
    </location>
</feature>
<dbReference type="AlphaFoldDB" id="A0A976QU20"/>
<keyword evidence="7" id="KW-0175">Coiled coil</keyword>
<dbReference type="InterPro" id="IPR011990">
    <property type="entry name" value="TPR-like_helical_dom_sf"/>
</dbReference>
<sequence length="577" mass="65719">MTSEVKLVDMIDTINGMNDVDSVKSYCLSVISTLQKELQKTKFSVEDFRNSHGIDSNNLNSRVLHINADPVINGVILHLRKKLLNLSGQVEYYKQALDARDYTHESKMGQHLISKVHSLQAENDELSQMLFESQVQPFEFELSNEKEMNKALDKKLKALHQLNTQLKKDNDYLAKKVAELRSKKGSESTSKKSHKDSYSKRSSSGGRRSSSTRRSPSPKRRDRTHSPRHSRRSPGHSRRSPSHRDRSEQESPPQVKTLNYDFLLPSLSFYSAVSPNVMILFSYIFIVFGVKFSISLAPLLEVNRPPYSLVNVNLERDSHVDSISELSSNEKNSRKIEFMTRMQFRRENSDSKFFKLDNDQHQNYLSTPRCLLLFSLRPSTLRVRVPRVGLCDDSRNVDKALKSIRKQLGPPRKRENSRSKDSFKDTPENSSTCTTNSPGHTVASTPIIYDGSSTCTNTPANINHSNIPDTDLTAQSPNTRDSALRFEINSRNRYHKNLWIAMKKRDSLSFDRTCQQLRNSGLVLDAVSYTLMINGTLMFSKSCDMDQALGMVEEMKEAGIHPCLIQINLFIFGDVLL</sequence>
<dbReference type="PANTHER" id="PTHR15217:SF0">
    <property type="entry name" value="PRE-MRNA-SPLICING REGULATOR WTAP"/>
    <property type="match status" value="1"/>
</dbReference>
<protein>
    <submittedName>
        <fullName evidence="9">Uncharacterized protein</fullName>
    </submittedName>
</protein>
<feature type="compositionally biased region" description="Polar residues" evidence="8">
    <location>
        <begin position="428"/>
        <end position="439"/>
    </location>
</feature>
<dbReference type="Gene3D" id="1.25.40.10">
    <property type="entry name" value="Tetratricopeptide repeat domain"/>
    <property type="match status" value="1"/>
</dbReference>
<dbReference type="InterPro" id="IPR002885">
    <property type="entry name" value="PPR_rpt"/>
</dbReference>
<dbReference type="GO" id="GO:0016556">
    <property type="term" value="P:mRNA modification"/>
    <property type="evidence" value="ECO:0007669"/>
    <property type="project" value="InterPro"/>
</dbReference>
<accession>A0A976QU20</accession>
<feature type="region of interest" description="Disordered" evidence="8">
    <location>
        <begin position="180"/>
        <end position="253"/>
    </location>
</feature>
<evidence type="ECO:0000256" key="2">
    <source>
        <dbReference type="ARBA" id="ARBA00010313"/>
    </source>
</evidence>
<name>A0A976QU20_THEOR</name>
<dbReference type="PANTHER" id="PTHR15217">
    <property type="entry name" value="WILMS' TUMOR 1-ASSOCIATING PROTEIN"/>
    <property type="match status" value="1"/>
</dbReference>
<dbReference type="EMBL" id="CP056069">
    <property type="protein sequence ID" value="UKK00462.2"/>
    <property type="molecule type" value="Genomic_DNA"/>
</dbReference>
<evidence type="ECO:0000256" key="3">
    <source>
        <dbReference type="ARBA" id="ARBA00022664"/>
    </source>
</evidence>
<evidence type="ECO:0000313" key="9">
    <source>
        <dbReference type="EMBL" id="UKK00462.2"/>
    </source>
</evidence>
<dbReference type="Pfam" id="PF17098">
    <property type="entry name" value="Wtap"/>
    <property type="match status" value="1"/>
</dbReference>
<dbReference type="Proteomes" id="UP000244811">
    <property type="component" value="Chromosome 1"/>
</dbReference>
<evidence type="ECO:0000256" key="6">
    <source>
        <dbReference type="PROSITE-ProRule" id="PRU00708"/>
    </source>
</evidence>
<comment type="similarity">
    <text evidence="2">Belongs to the fl(2)d family.</text>
</comment>
<keyword evidence="4" id="KW-0508">mRNA splicing</keyword>
<evidence type="ECO:0000256" key="1">
    <source>
        <dbReference type="ARBA" id="ARBA00004123"/>
    </source>
</evidence>
<evidence type="ECO:0000256" key="5">
    <source>
        <dbReference type="ARBA" id="ARBA00023242"/>
    </source>
</evidence>
<organism evidence="9 10">
    <name type="scientific">Theileria orientalis</name>
    <dbReference type="NCBI Taxonomy" id="68886"/>
    <lineage>
        <taxon>Eukaryota</taxon>
        <taxon>Sar</taxon>
        <taxon>Alveolata</taxon>
        <taxon>Apicomplexa</taxon>
        <taxon>Aconoidasida</taxon>
        <taxon>Piroplasmida</taxon>
        <taxon>Theileriidae</taxon>
        <taxon>Theileria</taxon>
    </lineage>
</organism>